<dbReference type="OrthoDB" id="10014216at2759"/>
<evidence type="ECO:0000313" key="3">
    <source>
        <dbReference type="Proteomes" id="UP000326924"/>
    </source>
</evidence>
<evidence type="ECO:0000256" key="1">
    <source>
        <dbReference type="ARBA" id="ARBA00022801"/>
    </source>
</evidence>
<dbReference type="Gene3D" id="3.40.50.1000">
    <property type="entry name" value="HAD superfamily/HAD-like"/>
    <property type="match status" value="1"/>
</dbReference>
<gene>
    <name evidence="2" type="ORF">FN846DRAFT_957205</name>
</gene>
<name>A0A5J5ERC4_9PEZI</name>
<dbReference type="InterPro" id="IPR023214">
    <property type="entry name" value="HAD_sf"/>
</dbReference>
<dbReference type="Gene3D" id="3.90.1470.20">
    <property type="match status" value="1"/>
</dbReference>
<protein>
    <submittedName>
        <fullName evidence="2">HAD-like domain-containing protein</fullName>
    </submittedName>
</protein>
<dbReference type="Proteomes" id="UP000326924">
    <property type="component" value="Unassembled WGS sequence"/>
</dbReference>
<dbReference type="Pfam" id="PF12710">
    <property type="entry name" value="HAD"/>
    <property type="match status" value="1"/>
</dbReference>
<reference evidence="2 3" key="1">
    <citation type="submission" date="2019-09" db="EMBL/GenBank/DDBJ databases">
        <title>Draft genome of the ectomycorrhizal ascomycete Sphaerosporella brunnea.</title>
        <authorList>
            <consortium name="DOE Joint Genome Institute"/>
            <person name="Benucci G.M."/>
            <person name="Marozzi G."/>
            <person name="Antonielli L."/>
            <person name="Sanchez S."/>
            <person name="Marco P."/>
            <person name="Wang X."/>
            <person name="Falini L.B."/>
            <person name="Barry K."/>
            <person name="Haridas S."/>
            <person name="Lipzen A."/>
            <person name="Labutti K."/>
            <person name="Grigoriev I.V."/>
            <person name="Murat C."/>
            <person name="Martin F."/>
            <person name="Albertini E."/>
            <person name="Donnini D."/>
            <person name="Bonito G."/>
        </authorList>
    </citation>
    <scope>NUCLEOTIDE SEQUENCE [LARGE SCALE GENOMIC DNA]</scope>
    <source>
        <strain evidence="2 3">Sb_GMNB300</strain>
    </source>
</reference>
<dbReference type="InterPro" id="IPR050849">
    <property type="entry name" value="HAD-like_hydrolase_phosphatase"/>
</dbReference>
<accession>A0A5J5ERC4</accession>
<keyword evidence="3" id="KW-1185">Reference proteome</keyword>
<dbReference type="InterPro" id="IPR006384">
    <property type="entry name" value="HAD_hydro_PyrdxlP_Pase-like"/>
</dbReference>
<comment type="caution">
    <text evidence="2">The sequence shown here is derived from an EMBL/GenBank/DDBJ whole genome shotgun (WGS) entry which is preliminary data.</text>
</comment>
<dbReference type="PANTHER" id="PTHR28181">
    <property type="entry name" value="UPF0655 PROTEIN YCR015C"/>
    <property type="match status" value="1"/>
</dbReference>
<sequence length="250" mass="28690">MSTKAVDLNHKAIVFSDFDGTITLTDSNDFLTDNIGYGYKRRRELNIEILEGRWTFRDAFRDMLSSVGSKTPFEECKKLLIENIQLDPGFKPFFEWCQSNDVPIIVLSSGMKPLIRALLDHFLGAENAEKIQIVANDVKIHPDGTWEVVFCDESHFGHDKSRAIKPYREAREKLPKEKWPTFFYCGDGVSDLSAARETDLLFAKAGHDLITYCKREGVPYKVFHSFEDILRDVKDVVEGRKTTDEIAENR</sequence>
<evidence type="ECO:0000313" key="2">
    <source>
        <dbReference type="EMBL" id="KAA8901446.1"/>
    </source>
</evidence>
<keyword evidence="1" id="KW-0378">Hydrolase</keyword>
<dbReference type="FunCoup" id="A0A5J5ERC4">
    <property type="interactions" value="27"/>
</dbReference>
<dbReference type="InterPro" id="IPR036412">
    <property type="entry name" value="HAD-like_sf"/>
</dbReference>
<dbReference type="NCBIfam" id="TIGR01488">
    <property type="entry name" value="HAD-SF-IB"/>
    <property type="match status" value="1"/>
</dbReference>
<dbReference type="AlphaFoldDB" id="A0A5J5ERC4"/>
<dbReference type="PANTHER" id="PTHR28181:SF2">
    <property type="entry name" value="PHOSPHORIC MONOESTER HYDROLASE"/>
    <property type="match status" value="1"/>
</dbReference>
<dbReference type="EMBL" id="VXIS01000144">
    <property type="protein sequence ID" value="KAA8901446.1"/>
    <property type="molecule type" value="Genomic_DNA"/>
</dbReference>
<dbReference type="InParanoid" id="A0A5J5ERC4"/>
<organism evidence="2 3">
    <name type="scientific">Sphaerosporella brunnea</name>
    <dbReference type="NCBI Taxonomy" id="1250544"/>
    <lineage>
        <taxon>Eukaryota</taxon>
        <taxon>Fungi</taxon>
        <taxon>Dikarya</taxon>
        <taxon>Ascomycota</taxon>
        <taxon>Pezizomycotina</taxon>
        <taxon>Pezizomycetes</taxon>
        <taxon>Pezizales</taxon>
        <taxon>Pyronemataceae</taxon>
        <taxon>Sphaerosporella</taxon>
    </lineage>
</organism>
<proteinExistence type="predicted"/>
<dbReference type="NCBIfam" id="TIGR01489">
    <property type="entry name" value="DKMTPPase-SF"/>
    <property type="match status" value="1"/>
</dbReference>
<dbReference type="GO" id="GO:0016791">
    <property type="term" value="F:phosphatase activity"/>
    <property type="evidence" value="ECO:0007669"/>
    <property type="project" value="InterPro"/>
</dbReference>
<dbReference type="SUPFAM" id="SSF56784">
    <property type="entry name" value="HAD-like"/>
    <property type="match status" value="1"/>
</dbReference>